<dbReference type="Gene3D" id="1.10.10.10">
    <property type="entry name" value="Winged helix-like DNA-binding domain superfamily/Winged helix DNA-binding domain"/>
    <property type="match status" value="1"/>
</dbReference>
<dbReference type="GO" id="GO:0003677">
    <property type="term" value="F:DNA binding"/>
    <property type="evidence" value="ECO:0007669"/>
    <property type="project" value="InterPro"/>
</dbReference>
<evidence type="ECO:0000313" key="4">
    <source>
        <dbReference type="Proteomes" id="UP000443070"/>
    </source>
</evidence>
<dbReference type="SUPFAM" id="SSF88659">
    <property type="entry name" value="Sigma3 and sigma4 domains of RNA polymerase sigma factors"/>
    <property type="match status" value="1"/>
</dbReference>
<dbReference type="RefSeq" id="WP_155163496.1">
    <property type="nucleotide sequence ID" value="NZ_WNBG01000001.1"/>
</dbReference>
<proteinExistence type="predicted"/>
<sequence length="185" mass="20688">MKALITAAQAGDKAALLQLCADFKPLLKSEARREMFYRSLGKDAEGIAVLAFIELVLQYKGADFENWPGLARCKVHFAVFDAMQKQGRIWENEAQTDTDSEAGIALLETGCAAGERLDELARFLLSLELQEALRQLSAEQRKILTLLFLDDLKPTEEAGRLGCTVRNVTKHRLKALDKMRQLLAH</sequence>
<protein>
    <recommendedName>
        <fullName evidence="1">RNA polymerase sigma factor 70 region 4 type 2 domain-containing protein</fullName>
    </recommendedName>
</protein>
<evidence type="ECO:0000313" key="3">
    <source>
        <dbReference type="EMBL" id="MTU03089.1"/>
    </source>
</evidence>
<accession>A0A7X3BUN3</accession>
<comment type="caution">
    <text evidence="2">The sequence shown here is derived from an EMBL/GenBank/DDBJ whole genome shotgun (WGS) entry which is preliminary data.</text>
</comment>
<reference evidence="4 5" key="1">
    <citation type="journal article" date="2019" name="Nat. Med.">
        <title>A library of human gut bacterial isolates paired with longitudinal multiomics data enables mechanistic microbiome research.</title>
        <authorList>
            <person name="Poyet M."/>
            <person name="Groussin M."/>
            <person name="Gibbons S.M."/>
            <person name="Avila-Pacheco J."/>
            <person name="Jiang X."/>
            <person name="Kearney S.M."/>
            <person name="Perrotta A.R."/>
            <person name="Berdy B."/>
            <person name="Zhao S."/>
            <person name="Lieberman T.D."/>
            <person name="Swanson P.K."/>
            <person name="Smith M."/>
            <person name="Roesemann S."/>
            <person name="Alexander J.E."/>
            <person name="Rich S.A."/>
            <person name="Livny J."/>
            <person name="Vlamakis H."/>
            <person name="Clish C."/>
            <person name="Bullock K."/>
            <person name="Deik A."/>
            <person name="Scott J."/>
            <person name="Pierce K.A."/>
            <person name="Xavier R.J."/>
            <person name="Alm E.J."/>
        </authorList>
    </citation>
    <scope>NUCLEOTIDE SEQUENCE [LARGE SCALE GENOMIC DNA]</scope>
    <source>
        <strain evidence="2 5">BIOML-A13</strain>
        <strain evidence="3 4">BIOML-A3</strain>
    </source>
</reference>
<dbReference type="Pfam" id="PF08281">
    <property type="entry name" value="Sigma70_r4_2"/>
    <property type="match status" value="1"/>
</dbReference>
<dbReference type="GO" id="GO:0016987">
    <property type="term" value="F:sigma factor activity"/>
    <property type="evidence" value="ECO:0007669"/>
    <property type="project" value="InterPro"/>
</dbReference>
<dbReference type="InterPro" id="IPR013324">
    <property type="entry name" value="RNA_pol_sigma_r3/r4-like"/>
</dbReference>
<gene>
    <name evidence="2" type="ORF">GMD11_01575</name>
    <name evidence="3" type="ORF">GMD18_01570</name>
</gene>
<evidence type="ECO:0000313" key="5">
    <source>
        <dbReference type="Proteomes" id="UP000484547"/>
    </source>
</evidence>
<keyword evidence="4" id="KW-1185">Reference proteome</keyword>
<dbReference type="Proteomes" id="UP000484547">
    <property type="component" value="Unassembled WGS sequence"/>
</dbReference>
<dbReference type="InterPro" id="IPR013249">
    <property type="entry name" value="RNA_pol_sigma70_r4_t2"/>
</dbReference>
<name>A0A7X3BUN3_9FIRM</name>
<dbReference type="GO" id="GO:0006352">
    <property type="term" value="P:DNA-templated transcription initiation"/>
    <property type="evidence" value="ECO:0007669"/>
    <property type="project" value="InterPro"/>
</dbReference>
<feature type="domain" description="RNA polymerase sigma factor 70 region 4 type 2" evidence="1">
    <location>
        <begin position="127"/>
        <end position="179"/>
    </location>
</feature>
<dbReference type="Proteomes" id="UP000443070">
    <property type="component" value="Unassembled WGS sequence"/>
</dbReference>
<dbReference type="EMBL" id="WNBW01000001">
    <property type="protein sequence ID" value="MTU03089.1"/>
    <property type="molecule type" value="Genomic_DNA"/>
</dbReference>
<dbReference type="EMBL" id="WNBM01000001">
    <property type="protein sequence ID" value="MTT74958.1"/>
    <property type="molecule type" value="Genomic_DNA"/>
</dbReference>
<dbReference type="AlphaFoldDB" id="A0A7X3BUN3"/>
<dbReference type="InterPro" id="IPR036388">
    <property type="entry name" value="WH-like_DNA-bd_sf"/>
</dbReference>
<organism evidence="2 5">
    <name type="scientific">Phascolarctobacterium faecium</name>
    <dbReference type="NCBI Taxonomy" id="33025"/>
    <lineage>
        <taxon>Bacteria</taxon>
        <taxon>Bacillati</taxon>
        <taxon>Bacillota</taxon>
        <taxon>Negativicutes</taxon>
        <taxon>Acidaminococcales</taxon>
        <taxon>Acidaminococcaceae</taxon>
        <taxon>Phascolarctobacterium</taxon>
    </lineage>
</organism>
<evidence type="ECO:0000313" key="2">
    <source>
        <dbReference type="EMBL" id="MTT74958.1"/>
    </source>
</evidence>
<dbReference type="OrthoDB" id="9806818at2"/>
<evidence type="ECO:0000259" key="1">
    <source>
        <dbReference type="Pfam" id="PF08281"/>
    </source>
</evidence>